<gene>
    <name evidence="4 8" type="primary">rplO</name>
    <name evidence="8" type="ORF">COV55_01155</name>
</gene>
<organism evidence="8 9">
    <name type="scientific">Candidatus Komeilibacteria bacterium CG11_big_fil_rev_8_21_14_0_20_36_20</name>
    <dbReference type="NCBI Taxonomy" id="1974477"/>
    <lineage>
        <taxon>Bacteria</taxon>
        <taxon>Candidatus Komeiliibacteriota</taxon>
    </lineage>
</organism>
<evidence type="ECO:0000256" key="1">
    <source>
        <dbReference type="ARBA" id="ARBA00007320"/>
    </source>
</evidence>
<dbReference type="PANTHER" id="PTHR12934:SF11">
    <property type="entry name" value="LARGE RIBOSOMAL SUBUNIT PROTEIN UL15M"/>
    <property type="match status" value="1"/>
</dbReference>
<evidence type="ECO:0000259" key="7">
    <source>
        <dbReference type="Pfam" id="PF00828"/>
    </source>
</evidence>
<dbReference type="InterPro" id="IPR030878">
    <property type="entry name" value="Ribosomal_uL15"/>
</dbReference>
<keyword evidence="3 4" id="KW-0687">Ribonucleoprotein</keyword>
<dbReference type="SUPFAM" id="SSF52080">
    <property type="entry name" value="Ribosomal proteins L15p and L18e"/>
    <property type="match status" value="1"/>
</dbReference>
<evidence type="ECO:0000256" key="5">
    <source>
        <dbReference type="RuleBase" id="RU003888"/>
    </source>
</evidence>
<feature type="region of interest" description="Disordered" evidence="6">
    <location>
        <begin position="1"/>
        <end position="48"/>
    </location>
</feature>
<dbReference type="InterPro" id="IPR036227">
    <property type="entry name" value="Ribosomal_uL15/eL18_sf"/>
</dbReference>
<dbReference type="InterPro" id="IPR021131">
    <property type="entry name" value="Ribosomal_uL15/eL18"/>
</dbReference>
<feature type="domain" description="Large ribosomal subunit protein uL15/eL18" evidence="7">
    <location>
        <begin position="75"/>
        <end position="143"/>
    </location>
</feature>
<comment type="subunit">
    <text evidence="4">Part of the 50S ribosomal subunit.</text>
</comment>
<feature type="compositionally biased region" description="Basic residues" evidence="6">
    <location>
        <begin position="11"/>
        <end position="20"/>
    </location>
</feature>
<dbReference type="InterPro" id="IPR005749">
    <property type="entry name" value="Ribosomal_uL15_bac-type"/>
</dbReference>
<evidence type="ECO:0000313" key="9">
    <source>
        <dbReference type="Proteomes" id="UP000230564"/>
    </source>
</evidence>
<name>A0A2H0NDP7_9BACT</name>
<evidence type="ECO:0000256" key="6">
    <source>
        <dbReference type="SAM" id="MobiDB-lite"/>
    </source>
</evidence>
<evidence type="ECO:0000256" key="2">
    <source>
        <dbReference type="ARBA" id="ARBA00022980"/>
    </source>
</evidence>
<feature type="compositionally biased region" description="Polar residues" evidence="6">
    <location>
        <begin position="1"/>
        <end position="10"/>
    </location>
</feature>
<dbReference type="InterPro" id="IPR001196">
    <property type="entry name" value="Ribosomal_uL15_CS"/>
</dbReference>
<accession>A0A2H0NDP7</accession>
<protein>
    <recommendedName>
        <fullName evidence="4">Large ribosomal subunit protein uL15</fullName>
    </recommendedName>
</protein>
<dbReference type="GO" id="GO:0019843">
    <property type="term" value="F:rRNA binding"/>
    <property type="evidence" value="ECO:0007669"/>
    <property type="project" value="UniProtKB-UniRule"/>
</dbReference>
<comment type="similarity">
    <text evidence="1 4 5">Belongs to the universal ribosomal protein uL15 family.</text>
</comment>
<dbReference type="Pfam" id="PF00828">
    <property type="entry name" value="Ribosomal_L27A"/>
    <property type="match status" value="1"/>
</dbReference>
<evidence type="ECO:0000313" key="8">
    <source>
        <dbReference type="EMBL" id="PIR07017.1"/>
    </source>
</evidence>
<dbReference type="Gene3D" id="3.100.10.10">
    <property type="match status" value="1"/>
</dbReference>
<dbReference type="PROSITE" id="PS00475">
    <property type="entry name" value="RIBOSOMAL_L15"/>
    <property type="match status" value="1"/>
</dbReference>
<dbReference type="EMBL" id="PCWQ01000007">
    <property type="protein sequence ID" value="PIR07017.1"/>
    <property type="molecule type" value="Genomic_DNA"/>
</dbReference>
<keyword evidence="4" id="KW-0699">rRNA-binding</keyword>
<dbReference type="PANTHER" id="PTHR12934">
    <property type="entry name" value="50S RIBOSOMAL PROTEIN L15"/>
    <property type="match status" value="1"/>
</dbReference>
<comment type="caution">
    <text evidence="8">The sequence shown here is derived from an EMBL/GenBank/DDBJ whole genome shotgun (WGS) entry which is preliminary data.</text>
</comment>
<dbReference type="HAMAP" id="MF_01341">
    <property type="entry name" value="Ribosomal_uL15"/>
    <property type="match status" value="1"/>
</dbReference>
<dbReference type="GO" id="GO:0006412">
    <property type="term" value="P:translation"/>
    <property type="evidence" value="ECO:0007669"/>
    <property type="project" value="UniProtKB-UniRule"/>
</dbReference>
<evidence type="ECO:0000256" key="4">
    <source>
        <dbReference type="HAMAP-Rule" id="MF_01341"/>
    </source>
</evidence>
<dbReference type="Proteomes" id="UP000230564">
    <property type="component" value="Unassembled WGS sequence"/>
</dbReference>
<dbReference type="GO" id="GO:0022625">
    <property type="term" value="C:cytosolic large ribosomal subunit"/>
    <property type="evidence" value="ECO:0007669"/>
    <property type="project" value="TreeGrafter"/>
</dbReference>
<reference evidence="8 9" key="1">
    <citation type="submission" date="2017-09" db="EMBL/GenBank/DDBJ databases">
        <title>Depth-based differentiation of microbial function through sediment-hosted aquifers and enrichment of novel symbionts in the deep terrestrial subsurface.</title>
        <authorList>
            <person name="Probst A.J."/>
            <person name="Ladd B."/>
            <person name="Jarett J.K."/>
            <person name="Geller-Mcgrath D.E."/>
            <person name="Sieber C.M."/>
            <person name="Emerson J.B."/>
            <person name="Anantharaman K."/>
            <person name="Thomas B.C."/>
            <person name="Malmstrom R."/>
            <person name="Stieglmeier M."/>
            <person name="Klingl A."/>
            <person name="Woyke T."/>
            <person name="Ryan C.M."/>
            <person name="Banfield J.F."/>
        </authorList>
    </citation>
    <scope>NUCLEOTIDE SEQUENCE [LARGE SCALE GENOMIC DNA]</scope>
    <source>
        <strain evidence="8">CG11_big_fil_rev_8_21_14_0_20_36_20</strain>
    </source>
</reference>
<evidence type="ECO:0000256" key="3">
    <source>
        <dbReference type="ARBA" id="ARBA00023274"/>
    </source>
</evidence>
<keyword evidence="2 4" id="KW-0689">Ribosomal protein</keyword>
<dbReference type="GO" id="GO:0003735">
    <property type="term" value="F:structural constituent of ribosome"/>
    <property type="evidence" value="ECO:0007669"/>
    <property type="project" value="InterPro"/>
</dbReference>
<sequence length="160" mass="17305">MLSLNNLQKSKSIKPSKRLGRGNASGSGNYSTRGMKGQRSRSGGKSGLMSRSIKGYLLRIPKNRGFRSLQSKMIPVNVGELDKNFKEGTVINARQMLKVGLIKNISKGVKILSQGKLSKKFTVEADAFSVTAKAKIEKAGGQTVVVGQFSASEEKKNKSE</sequence>
<comment type="function">
    <text evidence="4">Binds to the 23S rRNA.</text>
</comment>
<proteinExistence type="inferred from homology"/>
<keyword evidence="4" id="KW-0694">RNA-binding</keyword>
<dbReference type="AlphaFoldDB" id="A0A2H0NDP7"/>
<feature type="compositionally biased region" description="Low complexity" evidence="6">
    <location>
        <begin position="33"/>
        <end position="43"/>
    </location>
</feature>
<dbReference type="NCBIfam" id="TIGR01071">
    <property type="entry name" value="rplO_bact"/>
    <property type="match status" value="1"/>
</dbReference>